<evidence type="ECO:0000256" key="15">
    <source>
        <dbReference type="SAM" id="Phobius"/>
    </source>
</evidence>
<feature type="transmembrane region" description="Helical" evidence="15">
    <location>
        <begin position="662"/>
        <end position="683"/>
    </location>
</feature>
<feature type="compositionally biased region" description="Low complexity" evidence="14">
    <location>
        <begin position="145"/>
        <end position="157"/>
    </location>
</feature>
<dbReference type="EMBL" id="CAJNDS010000558">
    <property type="protein sequence ID" value="CAE7218385.1"/>
    <property type="molecule type" value="Genomic_DNA"/>
</dbReference>
<keyword evidence="2" id="KW-0813">Transport</keyword>
<evidence type="ECO:0000256" key="13">
    <source>
        <dbReference type="ARBA" id="ARBA00023303"/>
    </source>
</evidence>
<keyword evidence="18" id="KW-1185">Reference proteome</keyword>
<keyword evidence="12" id="KW-0325">Glycoprotein</keyword>
<keyword evidence="8" id="KW-0851">Voltage-gated channel</keyword>
<feature type="compositionally biased region" description="Pro residues" evidence="14">
    <location>
        <begin position="122"/>
        <end position="139"/>
    </location>
</feature>
<feature type="compositionally biased region" description="Basic residues" evidence="14">
    <location>
        <begin position="463"/>
        <end position="483"/>
    </location>
</feature>
<evidence type="ECO:0000256" key="3">
    <source>
        <dbReference type="ARBA" id="ARBA00022553"/>
    </source>
</evidence>
<name>A0A812K1L6_9DINO</name>
<keyword evidence="3" id="KW-0597">Phosphoprotein</keyword>
<accession>A0A812K1L6</accession>
<keyword evidence="4" id="KW-0109">Calcium transport</keyword>
<feature type="transmembrane region" description="Helical" evidence="15">
    <location>
        <begin position="695"/>
        <end position="723"/>
    </location>
</feature>
<dbReference type="InterPro" id="IPR002048">
    <property type="entry name" value="EF_hand_dom"/>
</dbReference>
<evidence type="ECO:0000256" key="11">
    <source>
        <dbReference type="ARBA" id="ARBA00023136"/>
    </source>
</evidence>
<evidence type="ECO:0000256" key="10">
    <source>
        <dbReference type="ARBA" id="ARBA00023065"/>
    </source>
</evidence>
<dbReference type="GO" id="GO:0005891">
    <property type="term" value="C:voltage-gated calcium channel complex"/>
    <property type="evidence" value="ECO:0007669"/>
    <property type="project" value="TreeGrafter"/>
</dbReference>
<dbReference type="Gene3D" id="1.20.120.350">
    <property type="entry name" value="Voltage-gated potassium channels. Chain C"/>
    <property type="match status" value="1"/>
</dbReference>
<dbReference type="GO" id="GO:0005509">
    <property type="term" value="F:calcium ion binding"/>
    <property type="evidence" value="ECO:0007669"/>
    <property type="project" value="InterPro"/>
</dbReference>
<organism evidence="17 18">
    <name type="scientific">Symbiodinium natans</name>
    <dbReference type="NCBI Taxonomy" id="878477"/>
    <lineage>
        <taxon>Eukaryota</taxon>
        <taxon>Sar</taxon>
        <taxon>Alveolata</taxon>
        <taxon>Dinophyceae</taxon>
        <taxon>Suessiales</taxon>
        <taxon>Symbiodiniaceae</taxon>
        <taxon>Symbiodinium</taxon>
    </lineage>
</organism>
<proteinExistence type="predicted"/>
<protein>
    <submittedName>
        <fullName evidence="17">Cacna1c protein</fullName>
    </submittedName>
</protein>
<keyword evidence="13" id="KW-0407">Ion channel</keyword>
<evidence type="ECO:0000256" key="8">
    <source>
        <dbReference type="ARBA" id="ARBA00022882"/>
    </source>
</evidence>
<dbReference type="Pfam" id="PF00520">
    <property type="entry name" value="Ion_trans"/>
    <property type="match status" value="1"/>
</dbReference>
<keyword evidence="7" id="KW-0106">Calcium</keyword>
<keyword evidence="5" id="KW-0107">Calcium channel</keyword>
<dbReference type="InterPro" id="IPR050599">
    <property type="entry name" value="VDCC_alpha-1_subunit"/>
</dbReference>
<keyword evidence="9 15" id="KW-1133">Transmembrane helix</keyword>
<dbReference type="PROSITE" id="PS50222">
    <property type="entry name" value="EF_HAND_2"/>
    <property type="match status" value="1"/>
</dbReference>
<feature type="compositionally biased region" description="Acidic residues" evidence="14">
    <location>
        <begin position="498"/>
        <end position="510"/>
    </location>
</feature>
<evidence type="ECO:0000256" key="2">
    <source>
        <dbReference type="ARBA" id="ARBA00022448"/>
    </source>
</evidence>
<feature type="region of interest" description="Disordered" evidence="14">
    <location>
        <begin position="359"/>
        <end position="394"/>
    </location>
</feature>
<feature type="region of interest" description="Disordered" evidence="14">
    <location>
        <begin position="93"/>
        <end position="157"/>
    </location>
</feature>
<gene>
    <name evidence="17" type="primary">Cacna1c</name>
    <name evidence="17" type="ORF">SNAT2548_LOCUS7851</name>
</gene>
<dbReference type="Gene3D" id="1.10.287.70">
    <property type="match status" value="1"/>
</dbReference>
<evidence type="ECO:0000313" key="18">
    <source>
        <dbReference type="Proteomes" id="UP000604046"/>
    </source>
</evidence>
<feature type="compositionally biased region" description="Basic and acidic residues" evidence="14">
    <location>
        <begin position="384"/>
        <end position="394"/>
    </location>
</feature>
<feature type="domain" description="EF-hand" evidence="16">
    <location>
        <begin position="1005"/>
        <end position="1032"/>
    </location>
</feature>
<comment type="subcellular location">
    <subcellularLocation>
        <location evidence="1">Membrane</location>
        <topology evidence="1">Multi-pass membrane protein</topology>
    </subcellularLocation>
</comment>
<dbReference type="Proteomes" id="UP000604046">
    <property type="component" value="Unassembled WGS sequence"/>
</dbReference>
<keyword evidence="6 15" id="KW-0812">Transmembrane</keyword>
<feature type="compositionally biased region" description="Pro residues" evidence="14">
    <location>
        <begin position="1"/>
        <end position="12"/>
    </location>
</feature>
<comment type="caution">
    <text evidence="17">The sequence shown here is derived from an EMBL/GenBank/DDBJ whole genome shotgun (WGS) entry which is preliminary data.</text>
</comment>
<evidence type="ECO:0000256" key="6">
    <source>
        <dbReference type="ARBA" id="ARBA00022692"/>
    </source>
</evidence>
<dbReference type="AlphaFoldDB" id="A0A812K1L6"/>
<dbReference type="InterPro" id="IPR005821">
    <property type="entry name" value="Ion_trans_dom"/>
</dbReference>
<dbReference type="GO" id="GO:0008331">
    <property type="term" value="F:high voltage-gated calcium channel activity"/>
    <property type="evidence" value="ECO:0007669"/>
    <property type="project" value="TreeGrafter"/>
</dbReference>
<evidence type="ECO:0000256" key="14">
    <source>
        <dbReference type="SAM" id="MobiDB-lite"/>
    </source>
</evidence>
<evidence type="ECO:0000256" key="5">
    <source>
        <dbReference type="ARBA" id="ARBA00022673"/>
    </source>
</evidence>
<feature type="compositionally biased region" description="Low complexity" evidence="14">
    <location>
        <begin position="359"/>
        <end position="382"/>
    </location>
</feature>
<keyword evidence="10" id="KW-0406">Ion transport</keyword>
<evidence type="ECO:0000256" key="12">
    <source>
        <dbReference type="ARBA" id="ARBA00023180"/>
    </source>
</evidence>
<dbReference type="InterPro" id="IPR027359">
    <property type="entry name" value="Volt_channel_dom_sf"/>
</dbReference>
<feature type="region of interest" description="Disordered" evidence="14">
    <location>
        <begin position="1"/>
        <end position="29"/>
    </location>
</feature>
<evidence type="ECO:0000259" key="16">
    <source>
        <dbReference type="PROSITE" id="PS50222"/>
    </source>
</evidence>
<reference evidence="17" key="1">
    <citation type="submission" date="2021-02" db="EMBL/GenBank/DDBJ databases">
        <authorList>
            <person name="Dougan E. K."/>
            <person name="Rhodes N."/>
            <person name="Thang M."/>
            <person name="Chan C."/>
        </authorList>
    </citation>
    <scope>NUCLEOTIDE SEQUENCE</scope>
</reference>
<feature type="transmembrane region" description="Helical" evidence="15">
    <location>
        <begin position="788"/>
        <end position="815"/>
    </location>
</feature>
<feature type="transmembrane region" description="Helical" evidence="15">
    <location>
        <begin position="876"/>
        <end position="899"/>
    </location>
</feature>
<evidence type="ECO:0000256" key="9">
    <source>
        <dbReference type="ARBA" id="ARBA00022989"/>
    </source>
</evidence>
<dbReference type="SUPFAM" id="SSF81324">
    <property type="entry name" value="Voltage-gated potassium channels"/>
    <property type="match status" value="1"/>
</dbReference>
<dbReference type="PANTHER" id="PTHR45628">
    <property type="entry name" value="VOLTAGE-DEPENDENT CALCIUM CHANNEL TYPE A SUBUNIT ALPHA-1"/>
    <property type="match status" value="1"/>
</dbReference>
<evidence type="ECO:0000256" key="4">
    <source>
        <dbReference type="ARBA" id="ARBA00022568"/>
    </source>
</evidence>
<evidence type="ECO:0000256" key="7">
    <source>
        <dbReference type="ARBA" id="ARBA00022837"/>
    </source>
</evidence>
<dbReference type="OrthoDB" id="437390at2759"/>
<feature type="region of interest" description="Disordered" evidence="14">
    <location>
        <begin position="409"/>
        <end position="525"/>
    </location>
</feature>
<keyword evidence="11 15" id="KW-0472">Membrane</keyword>
<evidence type="ECO:0000313" key="17">
    <source>
        <dbReference type="EMBL" id="CAE7218385.1"/>
    </source>
</evidence>
<sequence length="1142" mass="124850">MPAPPPTPPPPSEQATKRHKPQLDARARGATTAATYIQAALEALQEHTTGTQATTDAVTNTLQSGHSHLTNALECLQAWTGEGGATGVQLVNNHTEDMEPGGGEEPASSSTRPRGRLAEQRPPSPINNPDSSNPPPPRPAQDNDTTATGGWTHHTGGTTNFEEAIRLAQHVRMGWGALNAEERIQDVGAILGLLRQGRRWLGTVVRTSSWALQSMAEARAPQAEQELLIAASYPTHPQASHHLQQAQHHMEACLGGEASALATQHNREAEGGEVHPADALALAAGGEEAPPGPNPGNQLQPTGHPIVRARHILQRLMPFTGGEVQEQLEAALQALNEWCHNLWGADLLAIEDTRGGSEGAARVGAATRGGHAGEGAAEAGGETNQRDRDLLPDRDNGREKIEAIVTLEAEGGTGGATSSEQGIDGGAPLTPPTQAWQPPPPSSYPQPQTMRRRWEAQMGIAANRRRSKQRRRLAFGQRTRRSRSGGSSYQYKHLTTEAGEEEEDEAGDEDETHRRRRTEPPGGIDLLNVAEEHRRRRAHAPAVRMLDGTSQGEKRKGMVWEWPQLGDSSVSVSIAREKSASSVYEKARPPQVEYDVAPLEAVMDVFLATDSNMHKRIFGAKLLKQYKAVKEILLAGDTNRLVAELTFVRINDLAVPSEPIHILLYLEPLIALIIVANGISIGIQTDPHFENWEGWLYVEMGFVLLLAVELLARILVLGCRAFWCGSEQMWNWFDAFLTSIGVVDVMWQFASTTPPDIVGTLLLRCFRLVRLARVVRVFRLKIMSDLRLMLRGLIAGIWTLALAFLLLFAVLYVIAGLASFTIGKDRRVEELGLREFFYNIPVAMFTTFRCFIGDCNTQQGRSITSLLTEEFGVPFVLGYVASYMLVAMGIFNVILAVYVDITMKAAKENDTLTAEQYSRESVRIARATRELLKKFAAAYHVFHVMGDHGADVAKLEITHAATLFTDDEIHEDVAITKELFLLVIQDPAVQALMDELDLPPSRAHLFEVIDADGSGTLHIQELVQGLLKLRGEVNKGDVVAPLLAARSVQDMVGDLKKASEVQLDSFRAELSQHVQMLQSICSVHWDHPAPERGQIRPIGPSLSSLVAPTRPEAMQADVELLPPTPGDFGVALTPEDFPAEQP</sequence>
<dbReference type="PANTHER" id="PTHR45628:SF7">
    <property type="entry name" value="VOLTAGE-DEPENDENT CALCIUM CHANNEL TYPE A SUBUNIT ALPHA-1"/>
    <property type="match status" value="1"/>
</dbReference>
<evidence type="ECO:0000256" key="1">
    <source>
        <dbReference type="ARBA" id="ARBA00004141"/>
    </source>
</evidence>
<dbReference type="GO" id="GO:0098703">
    <property type="term" value="P:calcium ion import across plasma membrane"/>
    <property type="evidence" value="ECO:0007669"/>
    <property type="project" value="TreeGrafter"/>
</dbReference>